<feature type="compositionally biased region" description="Basic and acidic residues" evidence="2">
    <location>
        <begin position="181"/>
        <end position="190"/>
    </location>
</feature>
<dbReference type="SUPFAM" id="SSF54928">
    <property type="entry name" value="RNA-binding domain, RBD"/>
    <property type="match status" value="1"/>
</dbReference>
<dbReference type="AlphaFoldDB" id="S9W8Z7"/>
<feature type="region of interest" description="Disordered" evidence="2">
    <location>
        <begin position="181"/>
        <end position="307"/>
    </location>
</feature>
<dbReference type="GO" id="GO:0003723">
    <property type="term" value="F:RNA binding"/>
    <property type="evidence" value="ECO:0007669"/>
    <property type="project" value="UniProtKB-UniRule"/>
</dbReference>
<dbReference type="PROSITE" id="PS50102">
    <property type="entry name" value="RRM"/>
    <property type="match status" value="1"/>
</dbReference>
<keyword evidence="5" id="KW-1185">Reference proteome</keyword>
<feature type="compositionally biased region" description="Polar residues" evidence="2">
    <location>
        <begin position="220"/>
        <end position="234"/>
    </location>
</feature>
<dbReference type="Proteomes" id="UP000015354">
    <property type="component" value="Unassembled WGS sequence"/>
</dbReference>
<dbReference type="InterPro" id="IPR000504">
    <property type="entry name" value="RRM_dom"/>
</dbReference>
<feature type="compositionally biased region" description="Basic and acidic residues" evidence="2">
    <location>
        <begin position="295"/>
        <end position="307"/>
    </location>
</feature>
<feature type="non-terminal residue" evidence="4">
    <location>
        <position position="307"/>
    </location>
</feature>
<evidence type="ECO:0000259" key="3">
    <source>
        <dbReference type="PROSITE" id="PS50102"/>
    </source>
</evidence>
<dbReference type="Gene3D" id="3.30.70.330">
    <property type="match status" value="1"/>
</dbReference>
<reference evidence="4 5" key="1">
    <citation type="journal article" date="2013" name="PLoS ONE">
        <title>Predicting the Proteins of Angomonas deanei, Strigomonas culicis and Their Respective Endosymbionts Reveals New Aspects of the Trypanosomatidae Family.</title>
        <authorList>
            <person name="Motta M.C."/>
            <person name="Martins A.C."/>
            <person name="de Souza S.S."/>
            <person name="Catta-Preta C.M."/>
            <person name="Silva R."/>
            <person name="Klein C.C."/>
            <person name="de Almeida L.G."/>
            <person name="de Lima Cunha O."/>
            <person name="Ciapina L.P."/>
            <person name="Brocchi M."/>
            <person name="Colabardini A.C."/>
            <person name="de Araujo Lima B."/>
            <person name="Machado C.R."/>
            <person name="de Almeida Soares C.M."/>
            <person name="Probst C.M."/>
            <person name="de Menezes C.B."/>
            <person name="Thompson C.E."/>
            <person name="Bartholomeu D.C."/>
            <person name="Gradia D.F."/>
            <person name="Pavoni D.P."/>
            <person name="Grisard E.C."/>
            <person name="Fantinatti-Garboggini F."/>
            <person name="Marchini F.K."/>
            <person name="Rodrigues-Luiz G.F."/>
            <person name="Wagner G."/>
            <person name="Goldman G.H."/>
            <person name="Fietto J.L."/>
            <person name="Elias M.C."/>
            <person name="Goldman M.H."/>
            <person name="Sagot M.F."/>
            <person name="Pereira M."/>
            <person name="Stoco P.H."/>
            <person name="de Mendonca-Neto R.P."/>
            <person name="Teixeira S.M."/>
            <person name="Maciel T.E."/>
            <person name="de Oliveira Mendes T.A."/>
            <person name="Urmenyi T.P."/>
            <person name="de Souza W."/>
            <person name="Schenkman S."/>
            <person name="de Vasconcelos A.T."/>
        </authorList>
    </citation>
    <scope>NUCLEOTIDE SEQUENCE [LARGE SCALE GENOMIC DNA]</scope>
</reference>
<evidence type="ECO:0000256" key="2">
    <source>
        <dbReference type="SAM" id="MobiDB-lite"/>
    </source>
</evidence>
<name>S9W8Z7_9TRYP</name>
<dbReference type="InterPro" id="IPR012677">
    <property type="entry name" value="Nucleotide-bd_a/b_plait_sf"/>
</dbReference>
<dbReference type="EMBL" id="ATMH01000953">
    <property type="protein sequence ID" value="EPY35721.1"/>
    <property type="molecule type" value="Genomic_DNA"/>
</dbReference>
<gene>
    <name evidence="4" type="ORF">STCU_00953</name>
</gene>
<evidence type="ECO:0000313" key="5">
    <source>
        <dbReference type="Proteomes" id="UP000015354"/>
    </source>
</evidence>
<accession>S9W8Z7</accession>
<feature type="domain" description="RRM" evidence="3">
    <location>
        <begin position="94"/>
        <end position="173"/>
    </location>
</feature>
<comment type="caution">
    <text evidence="4">The sequence shown here is derived from an EMBL/GenBank/DDBJ whole genome shotgun (WGS) entry which is preliminary data.</text>
</comment>
<keyword evidence="1" id="KW-0694">RNA-binding</keyword>
<dbReference type="OrthoDB" id="4726at2759"/>
<feature type="compositionally biased region" description="Low complexity" evidence="2">
    <location>
        <begin position="277"/>
        <end position="286"/>
    </location>
</feature>
<evidence type="ECO:0000256" key="1">
    <source>
        <dbReference type="PROSITE-ProRule" id="PRU00176"/>
    </source>
</evidence>
<evidence type="ECO:0000313" key="4">
    <source>
        <dbReference type="EMBL" id="EPY35721.1"/>
    </source>
</evidence>
<protein>
    <recommendedName>
        <fullName evidence="3">RRM domain-containing protein</fullName>
    </recommendedName>
</protein>
<dbReference type="InterPro" id="IPR035979">
    <property type="entry name" value="RBD_domain_sf"/>
</dbReference>
<organism evidence="4 5">
    <name type="scientific">Strigomonas culicis</name>
    <dbReference type="NCBI Taxonomy" id="28005"/>
    <lineage>
        <taxon>Eukaryota</taxon>
        <taxon>Discoba</taxon>
        <taxon>Euglenozoa</taxon>
        <taxon>Kinetoplastea</taxon>
        <taxon>Metakinetoplastina</taxon>
        <taxon>Trypanosomatida</taxon>
        <taxon>Trypanosomatidae</taxon>
        <taxon>Strigomonadinae</taxon>
        <taxon>Strigomonas</taxon>
    </lineage>
</organism>
<proteinExistence type="predicted"/>
<sequence length="307" mass="33778">MPPRGKKGKAININDFNDDYVPDDVYEWKDDNWELTPEEAQQAKVEEKINKQLLFMRRSRAEGNTLADSENFRTAGKGELSEQKFSVKDLQPPYVAYFGNLRAGTTAEFFLPLFNTDSVVTHSIISQQRTSADKEPSTFALVEFNTAHALSIALMLDQTTFRGRRMFVDIATEKQSDRLLNKEVKRKESRTGPALSRDMVGTATADAPAREFSRDAFGGSQPTMPTSNSRSNLGSRMDLSDFSRDMMGAANTPTHSRHGAAPAPFTGAGSWRDEAPAEQPEAPASPDGEAPAAAKAERKGSDKAVDH</sequence>